<organism evidence="1 2">
    <name type="scientific">Adineta ricciae</name>
    <name type="common">Rotifer</name>
    <dbReference type="NCBI Taxonomy" id="249248"/>
    <lineage>
        <taxon>Eukaryota</taxon>
        <taxon>Metazoa</taxon>
        <taxon>Spiralia</taxon>
        <taxon>Gnathifera</taxon>
        <taxon>Rotifera</taxon>
        <taxon>Eurotatoria</taxon>
        <taxon>Bdelloidea</taxon>
        <taxon>Adinetida</taxon>
        <taxon>Adinetidae</taxon>
        <taxon>Adineta</taxon>
    </lineage>
</organism>
<proteinExistence type="predicted"/>
<reference evidence="1" key="1">
    <citation type="submission" date="2021-02" db="EMBL/GenBank/DDBJ databases">
        <authorList>
            <person name="Nowell W R."/>
        </authorList>
    </citation>
    <scope>NUCLEOTIDE SEQUENCE</scope>
</reference>
<evidence type="ECO:0000313" key="2">
    <source>
        <dbReference type="Proteomes" id="UP000663828"/>
    </source>
</evidence>
<gene>
    <name evidence="1" type="ORF">XAT740_LOCUS40050</name>
</gene>
<protein>
    <submittedName>
        <fullName evidence="1">Uncharacterized protein</fullName>
    </submittedName>
</protein>
<sequence length="192" mass="22512">MSKSTCPSHLSSTATTPDLDLNNIQIQTLMDFRNQTNSNDKRLNNVNYVRQVLRRFFGIYNKKSTLNNSTDDNYSNNLMSPILIHPCLQLSKHAKFSGDLLVDWFLVHFEDRYDNLPLIKQVILQCCTCLLGLDVLRREDQQETDLFQVCSEQIFTDSAKFLFLFNINMNQDRFYIRYTHEKSYSLISIALY</sequence>
<keyword evidence="2" id="KW-1185">Reference proteome</keyword>
<evidence type="ECO:0000313" key="1">
    <source>
        <dbReference type="EMBL" id="CAF1508003.1"/>
    </source>
</evidence>
<dbReference type="AlphaFoldDB" id="A0A815TPU2"/>
<dbReference type="EMBL" id="CAJNOR010004510">
    <property type="protein sequence ID" value="CAF1508003.1"/>
    <property type="molecule type" value="Genomic_DNA"/>
</dbReference>
<dbReference type="Proteomes" id="UP000663828">
    <property type="component" value="Unassembled WGS sequence"/>
</dbReference>
<accession>A0A815TPU2</accession>
<name>A0A815TPU2_ADIRI</name>
<comment type="caution">
    <text evidence="1">The sequence shown here is derived from an EMBL/GenBank/DDBJ whole genome shotgun (WGS) entry which is preliminary data.</text>
</comment>